<dbReference type="Proteomes" id="UP001519293">
    <property type="component" value="Unassembled WGS sequence"/>
</dbReference>
<protein>
    <submittedName>
        <fullName evidence="2">Uncharacterized protein</fullName>
    </submittedName>
</protein>
<proteinExistence type="predicted"/>
<keyword evidence="1" id="KW-0812">Transmembrane</keyword>
<name>A0ABS4RG06_9BACI</name>
<reference evidence="2 3" key="1">
    <citation type="submission" date="2021-03" db="EMBL/GenBank/DDBJ databases">
        <title>Genomic Encyclopedia of Type Strains, Phase IV (KMG-IV): sequencing the most valuable type-strain genomes for metagenomic binning, comparative biology and taxonomic classification.</title>
        <authorList>
            <person name="Goeker M."/>
        </authorList>
    </citation>
    <scope>NUCLEOTIDE SEQUENCE [LARGE SCALE GENOMIC DNA]</scope>
    <source>
        <strain evidence="2 3">DSM 26675</strain>
    </source>
</reference>
<dbReference type="RefSeq" id="WP_066395187.1">
    <property type="nucleotide sequence ID" value="NZ_JAGIKZ010000008.1"/>
</dbReference>
<feature type="transmembrane region" description="Helical" evidence="1">
    <location>
        <begin position="20"/>
        <end position="40"/>
    </location>
</feature>
<evidence type="ECO:0000256" key="1">
    <source>
        <dbReference type="SAM" id="Phobius"/>
    </source>
</evidence>
<comment type="caution">
    <text evidence="2">The sequence shown here is derived from an EMBL/GenBank/DDBJ whole genome shotgun (WGS) entry which is preliminary data.</text>
</comment>
<feature type="transmembrane region" description="Helical" evidence="1">
    <location>
        <begin position="52"/>
        <end position="73"/>
    </location>
</feature>
<keyword evidence="1" id="KW-0472">Membrane</keyword>
<keyword evidence="1" id="KW-1133">Transmembrane helix</keyword>
<dbReference type="EMBL" id="JAGIKZ010000008">
    <property type="protein sequence ID" value="MBP2241259.1"/>
    <property type="molecule type" value="Genomic_DNA"/>
</dbReference>
<sequence>MRFRYRRANIQMQESDRQLIEEVLSSETFILIDLFFWSLLMTLMTFTIHYTLIGAILIFISSYVFGISLFYSLKRWLREPLVK</sequence>
<accession>A0ABS4RG06</accession>
<organism evidence="2 3">
    <name type="scientific">Cytobacillus eiseniae</name>
    <dbReference type="NCBI Taxonomy" id="762947"/>
    <lineage>
        <taxon>Bacteria</taxon>
        <taxon>Bacillati</taxon>
        <taxon>Bacillota</taxon>
        <taxon>Bacilli</taxon>
        <taxon>Bacillales</taxon>
        <taxon>Bacillaceae</taxon>
        <taxon>Cytobacillus</taxon>
    </lineage>
</organism>
<keyword evidence="3" id="KW-1185">Reference proteome</keyword>
<evidence type="ECO:0000313" key="2">
    <source>
        <dbReference type="EMBL" id="MBP2241259.1"/>
    </source>
</evidence>
<evidence type="ECO:0000313" key="3">
    <source>
        <dbReference type="Proteomes" id="UP001519293"/>
    </source>
</evidence>
<gene>
    <name evidence="2" type="ORF">J2Z40_001821</name>
</gene>